<proteinExistence type="inferred from homology"/>
<dbReference type="Proteomes" id="UP000186922">
    <property type="component" value="Unassembled WGS sequence"/>
</dbReference>
<comment type="subcellular location">
    <subcellularLocation>
        <location evidence="1">Nucleus</location>
    </subcellularLocation>
</comment>
<evidence type="ECO:0008006" key="9">
    <source>
        <dbReference type="Google" id="ProtNLM"/>
    </source>
</evidence>
<evidence type="ECO:0000256" key="6">
    <source>
        <dbReference type="SAM" id="MobiDB-lite"/>
    </source>
</evidence>
<dbReference type="InterPro" id="IPR003874">
    <property type="entry name" value="CDC45"/>
</dbReference>
<dbReference type="STRING" id="947166.A0A1D1UEP8"/>
<dbReference type="GO" id="GO:0003688">
    <property type="term" value="F:DNA replication origin binding"/>
    <property type="evidence" value="ECO:0007669"/>
    <property type="project" value="TreeGrafter"/>
</dbReference>
<comment type="caution">
    <text evidence="7">The sequence shown here is derived from an EMBL/GenBank/DDBJ whole genome shotgun (WGS) entry which is preliminary data.</text>
</comment>
<dbReference type="GO" id="GO:0000727">
    <property type="term" value="P:double-strand break repair via break-induced replication"/>
    <property type="evidence" value="ECO:0007669"/>
    <property type="project" value="TreeGrafter"/>
</dbReference>
<dbReference type="EMBL" id="BDGG01000001">
    <property type="protein sequence ID" value="GAU88259.1"/>
    <property type="molecule type" value="Genomic_DNA"/>
</dbReference>
<protein>
    <recommendedName>
        <fullName evidence="9">Cell division control protein 45 homolog</fullName>
    </recommendedName>
</protein>
<dbReference type="GO" id="GO:0031261">
    <property type="term" value="C:DNA replication preinitiation complex"/>
    <property type="evidence" value="ECO:0007669"/>
    <property type="project" value="TreeGrafter"/>
</dbReference>
<evidence type="ECO:0000256" key="3">
    <source>
        <dbReference type="ARBA" id="ARBA00022705"/>
    </source>
</evidence>
<name>A0A1D1UEP8_RAMVA</name>
<sequence>MILDNPKDLSQNFYSYLLNKSRSNREHRVLILCATDVDAVCAVKILLHLFNCDYILYSLTICSNFTDCIKAVKPVRETVRSIVMINCGAAEDVYGRLKANKDARYFILDSRLPVHLHNLYSGKAVRVLRKVDASEIPAFDSVFSQEEDEPPKKRARTDSSVNGDDDDTMSQSSEMSGSSQVENIRERREKERKKAEWEVNRKIIESNYYKNVSYEDSSAMKMFELAHLISKDDHNLFFWAIIGLCDMFVQRKISSSEFVKKSIALQGHVIRLTHNVDVENRQAFRITYGQDLALRFYRQWTIFDSMCSTPYTASIFRTWETKGHQKLHELLADMGFPLSQCKQTFSAMDYEIKENMVEWFKEQAAQWNLPDLISSGTFLASYGFNQKFQINDIALGLHACLTLSDTSSPEENVHEALEILSKEDFKRIEYALRLGRDQLSIFRNIVQSAFEERLFVGMNTYLQVCLDNISSTGNKFTGRPEALIPLALFLQQTYVVRARGNKVSKVPFVLVAELQPPSDDPDNDWVYFVGLPGHDNINSGVTNFMGRAFREAAGRVKIDIEQWSFDEYTIRTRKKNKITFLDALILIFSLPSSGAV</sequence>
<dbReference type="OrthoDB" id="10258882at2759"/>
<feature type="compositionally biased region" description="Low complexity" evidence="6">
    <location>
        <begin position="169"/>
        <end position="180"/>
    </location>
</feature>
<accession>A0A1D1UEP8</accession>
<organism evidence="7 8">
    <name type="scientific">Ramazzottius varieornatus</name>
    <name type="common">Water bear</name>
    <name type="synonym">Tardigrade</name>
    <dbReference type="NCBI Taxonomy" id="947166"/>
    <lineage>
        <taxon>Eukaryota</taxon>
        <taxon>Metazoa</taxon>
        <taxon>Ecdysozoa</taxon>
        <taxon>Tardigrada</taxon>
        <taxon>Eutardigrada</taxon>
        <taxon>Parachela</taxon>
        <taxon>Hypsibioidea</taxon>
        <taxon>Ramazzottiidae</taxon>
        <taxon>Ramazzottius</taxon>
    </lineage>
</organism>
<keyword evidence="8" id="KW-1185">Reference proteome</keyword>
<gene>
    <name evidence="7" type="primary">RvY_00997-1</name>
    <name evidence="7" type="synonym">RvY_00997.1</name>
    <name evidence="7" type="ORF">RvY_00997</name>
</gene>
<evidence type="ECO:0000313" key="7">
    <source>
        <dbReference type="EMBL" id="GAU88259.1"/>
    </source>
</evidence>
<comment type="similarity">
    <text evidence="2">Belongs to the CDC45 family.</text>
</comment>
<keyword evidence="4" id="KW-0539">Nucleus</keyword>
<keyword evidence="3" id="KW-0235">DNA replication</keyword>
<dbReference type="GO" id="GO:0003697">
    <property type="term" value="F:single-stranded DNA binding"/>
    <property type="evidence" value="ECO:0007669"/>
    <property type="project" value="TreeGrafter"/>
</dbReference>
<dbReference type="GO" id="GO:1902977">
    <property type="term" value="P:mitotic DNA replication preinitiation complex assembly"/>
    <property type="evidence" value="ECO:0007669"/>
    <property type="project" value="TreeGrafter"/>
</dbReference>
<evidence type="ECO:0000256" key="5">
    <source>
        <dbReference type="ARBA" id="ARBA00023306"/>
    </source>
</evidence>
<feature type="compositionally biased region" description="Basic and acidic residues" evidence="6">
    <location>
        <begin position="183"/>
        <end position="192"/>
    </location>
</feature>
<feature type="region of interest" description="Disordered" evidence="6">
    <location>
        <begin position="144"/>
        <end position="192"/>
    </location>
</feature>
<dbReference type="Pfam" id="PF02724">
    <property type="entry name" value="CDC45"/>
    <property type="match status" value="1"/>
</dbReference>
<dbReference type="AlphaFoldDB" id="A0A1D1UEP8"/>
<keyword evidence="5" id="KW-0131">Cell cycle</keyword>
<evidence type="ECO:0000313" key="8">
    <source>
        <dbReference type="Proteomes" id="UP000186922"/>
    </source>
</evidence>
<dbReference type="GO" id="GO:0006270">
    <property type="term" value="P:DNA replication initiation"/>
    <property type="evidence" value="ECO:0007669"/>
    <property type="project" value="InterPro"/>
</dbReference>
<evidence type="ECO:0000256" key="2">
    <source>
        <dbReference type="ARBA" id="ARBA00010727"/>
    </source>
</evidence>
<dbReference type="PANTHER" id="PTHR10507:SF0">
    <property type="entry name" value="CELL DIVISION CONTROL PROTEIN 45 HOMOLOG"/>
    <property type="match status" value="1"/>
</dbReference>
<evidence type="ECO:0000256" key="1">
    <source>
        <dbReference type="ARBA" id="ARBA00004123"/>
    </source>
</evidence>
<dbReference type="PANTHER" id="PTHR10507">
    <property type="entry name" value="CDC45-RELATED PROTEIN"/>
    <property type="match status" value="1"/>
</dbReference>
<dbReference type="GO" id="GO:0003682">
    <property type="term" value="F:chromatin binding"/>
    <property type="evidence" value="ECO:0007669"/>
    <property type="project" value="TreeGrafter"/>
</dbReference>
<reference evidence="7 8" key="1">
    <citation type="journal article" date="2016" name="Nat. Commun.">
        <title>Extremotolerant tardigrade genome and improved radiotolerance of human cultured cells by tardigrade-unique protein.</title>
        <authorList>
            <person name="Hashimoto T."/>
            <person name="Horikawa D.D."/>
            <person name="Saito Y."/>
            <person name="Kuwahara H."/>
            <person name="Kozuka-Hata H."/>
            <person name="Shin-I T."/>
            <person name="Minakuchi Y."/>
            <person name="Ohishi K."/>
            <person name="Motoyama A."/>
            <person name="Aizu T."/>
            <person name="Enomoto A."/>
            <person name="Kondo K."/>
            <person name="Tanaka S."/>
            <person name="Hara Y."/>
            <person name="Koshikawa S."/>
            <person name="Sagara H."/>
            <person name="Miura T."/>
            <person name="Yokobori S."/>
            <person name="Miyagawa K."/>
            <person name="Suzuki Y."/>
            <person name="Kubo T."/>
            <person name="Oyama M."/>
            <person name="Kohara Y."/>
            <person name="Fujiyama A."/>
            <person name="Arakawa K."/>
            <person name="Katayama T."/>
            <person name="Toyoda A."/>
            <person name="Kunieda T."/>
        </authorList>
    </citation>
    <scope>NUCLEOTIDE SEQUENCE [LARGE SCALE GENOMIC DNA]</scope>
    <source>
        <strain evidence="7 8">YOKOZUNA-1</strain>
    </source>
</reference>
<evidence type="ECO:0000256" key="4">
    <source>
        <dbReference type="ARBA" id="ARBA00023242"/>
    </source>
</evidence>